<comment type="caution">
    <text evidence="1">The sequence shown here is derived from an EMBL/GenBank/DDBJ whole genome shotgun (WGS) entry which is preliminary data.</text>
</comment>
<gene>
    <name evidence="1" type="ORF">S06H3_63935</name>
</gene>
<dbReference type="EMBL" id="BARV01042548">
    <property type="protein sequence ID" value="GAI48763.1"/>
    <property type="molecule type" value="Genomic_DNA"/>
</dbReference>
<evidence type="ECO:0000313" key="1">
    <source>
        <dbReference type="EMBL" id="GAI48763.1"/>
    </source>
</evidence>
<name>X1NYS2_9ZZZZ</name>
<accession>X1NYS2</accession>
<proteinExistence type="predicted"/>
<sequence length="41" mass="4527">MFIPNPKGVLEVSSKPVKGKIDYLLEVDGVIETVASTLYYL</sequence>
<organism evidence="1">
    <name type="scientific">marine sediment metagenome</name>
    <dbReference type="NCBI Taxonomy" id="412755"/>
    <lineage>
        <taxon>unclassified sequences</taxon>
        <taxon>metagenomes</taxon>
        <taxon>ecological metagenomes</taxon>
    </lineage>
</organism>
<reference evidence="1" key="1">
    <citation type="journal article" date="2014" name="Front. Microbiol.">
        <title>High frequency of phylogenetically diverse reductive dehalogenase-homologous genes in deep subseafloor sedimentary metagenomes.</title>
        <authorList>
            <person name="Kawai M."/>
            <person name="Futagami T."/>
            <person name="Toyoda A."/>
            <person name="Takaki Y."/>
            <person name="Nishi S."/>
            <person name="Hori S."/>
            <person name="Arai W."/>
            <person name="Tsubouchi T."/>
            <person name="Morono Y."/>
            <person name="Uchiyama I."/>
            <person name="Ito T."/>
            <person name="Fujiyama A."/>
            <person name="Inagaki F."/>
            <person name="Takami H."/>
        </authorList>
    </citation>
    <scope>NUCLEOTIDE SEQUENCE</scope>
    <source>
        <strain evidence="1">Expedition CK06-06</strain>
    </source>
</reference>
<protein>
    <submittedName>
        <fullName evidence="1">Uncharacterized protein</fullName>
    </submittedName>
</protein>
<dbReference type="AlphaFoldDB" id="X1NYS2"/>